<accession>A0ABU4AIS5</accession>
<protein>
    <submittedName>
        <fullName evidence="2">Uncharacterized protein</fullName>
    </submittedName>
</protein>
<dbReference type="RefSeq" id="WP_317560838.1">
    <property type="nucleotide sequence ID" value="NZ_JAWLIP010000002.1"/>
</dbReference>
<sequence>MSGPETHFHGSVVKALHATVYPGGRAPVSRRHSRARCHVTGDKAGKPKGPTNGEWTDAQREAYAGRVEAISNRHIGSSSNTIIDHGASVPADLEAMGSFAVRAASSRWRGLLGSGRDRRISIGGSIRQGAGLSGKPAGGSEHLLAEKL</sequence>
<keyword evidence="3" id="KW-1185">Reference proteome</keyword>
<evidence type="ECO:0000313" key="3">
    <source>
        <dbReference type="Proteomes" id="UP001185659"/>
    </source>
</evidence>
<feature type="region of interest" description="Disordered" evidence="1">
    <location>
        <begin position="124"/>
        <end position="148"/>
    </location>
</feature>
<evidence type="ECO:0000256" key="1">
    <source>
        <dbReference type="SAM" id="MobiDB-lite"/>
    </source>
</evidence>
<dbReference type="EMBL" id="JAWLIP010000002">
    <property type="protein sequence ID" value="MDV6226041.1"/>
    <property type="molecule type" value="Genomic_DNA"/>
</dbReference>
<gene>
    <name evidence="2" type="ORF">R2G56_07050</name>
</gene>
<proteinExistence type="predicted"/>
<name>A0ABU4AIS5_9HYPH</name>
<reference evidence="2 3" key="1">
    <citation type="submission" date="2023-10" db="EMBL/GenBank/DDBJ databases">
        <authorList>
            <person name="Venkata Ramana C."/>
            <person name="Sasikala C."/>
            <person name="Dhurka M."/>
        </authorList>
    </citation>
    <scope>NUCLEOTIDE SEQUENCE [LARGE SCALE GENOMIC DNA]</scope>
    <source>
        <strain evidence="2 3">KCTC 32151</strain>
    </source>
</reference>
<organism evidence="2 3">
    <name type="scientific">Nitratireductor aquimarinus</name>
    <dbReference type="NCBI Taxonomy" id="889300"/>
    <lineage>
        <taxon>Bacteria</taxon>
        <taxon>Pseudomonadati</taxon>
        <taxon>Pseudomonadota</taxon>
        <taxon>Alphaproteobacteria</taxon>
        <taxon>Hyphomicrobiales</taxon>
        <taxon>Phyllobacteriaceae</taxon>
        <taxon>Nitratireductor</taxon>
    </lineage>
</organism>
<comment type="caution">
    <text evidence="2">The sequence shown here is derived from an EMBL/GenBank/DDBJ whole genome shotgun (WGS) entry which is preliminary data.</text>
</comment>
<dbReference type="Proteomes" id="UP001185659">
    <property type="component" value="Unassembled WGS sequence"/>
</dbReference>
<evidence type="ECO:0000313" key="2">
    <source>
        <dbReference type="EMBL" id="MDV6226041.1"/>
    </source>
</evidence>